<dbReference type="Proteomes" id="UP001189429">
    <property type="component" value="Unassembled WGS sequence"/>
</dbReference>
<feature type="compositionally biased region" description="Gly residues" evidence="1">
    <location>
        <begin position="1"/>
        <end position="12"/>
    </location>
</feature>
<keyword evidence="3" id="KW-1185">Reference proteome</keyword>
<name>A0ABN9WEP2_9DINO</name>
<evidence type="ECO:0000256" key="1">
    <source>
        <dbReference type="SAM" id="MobiDB-lite"/>
    </source>
</evidence>
<sequence length="323" mass="33657">MQGVQGGAGGALGPLRRPGGPRALPGGRHPRSGAGWPGRGGGGGDPCQRQLVQACPAPWVGYHPARAQRCSLGEGGPAGKRGRGFGHGPTAEDRPAGGANPFIPATVVAKGIEYEENEYEEYKDEESEVLPPPASGLEDATTCTSNAVVAECRVPGGPPRSALHRGHAAALGCRALRRGRGGAGPWMARRSAHTAALGCRAVHHGAGPGERHRWGRPRGNSMCEAEGFAFPSGLIAEMGAASAGDAEEVYIGSRARNMRSSGSPTASGLRGASTRSTRVGCASPRLLERPRVHVRPFVRRRAQLMHVGTDGFDRQEAKRSDED</sequence>
<reference evidence="2" key="1">
    <citation type="submission" date="2023-10" db="EMBL/GenBank/DDBJ databases">
        <authorList>
            <person name="Chen Y."/>
            <person name="Shah S."/>
            <person name="Dougan E. K."/>
            <person name="Thang M."/>
            <person name="Chan C."/>
        </authorList>
    </citation>
    <scope>NUCLEOTIDE SEQUENCE [LARGE SCALE GENOMIC DNA]</scope>
</reference>
<evidence type="ECO:0000313" key="3">
    <source>
        <dbReference type="Proteomes" id="UP001189429"/>
    </source>
</evidence>
<feature type="compositionally biased region" description="Low complexity" evidence="1">
    <location>
        <begin position="13"/>
        <end position="27"/>
    </location>
</feature>
<organism evidence="2 3">
    <name type="scientific">Prorocentrum cordatum</name>
    <dbReference type="NCBI Taxonomy" id="2364126"/>
    <lineage>
        <taxon>Eukaryota</taxon>
        <taxon>Sar</taxon>
        <taxon>Alveolata</taxon>
        <taxon>Dinophyceae</taxon>
        <taxon>Prorocentrales</taxon>
        <taxon>Prorocentraceae</taxon>
        <taxon>Prorocentrum</taxon>
    </lineage>
</organism>
<feature type="compositionally biased region" description="Gly residues" evidence="1">
    <location>
        <begin position="35"/>
        <end position="45"/>
    </location>
</feature>
<evidence type="ECO:0000313" key="2">
    <source>
        <dbReference type="EMBL" id="CAK0883317.1"/>
    </source>
</evidence>
<proteinExistence type="predicted"/>
<protein>
    <submittedName>
        <fullName evidence="2">Uncharacterized protein</fullName>
    </submittedName>
</protein>
<feature type="region of interest" description="Disordered" evidence="1">
    <location>
        <begin position="255"/>
        <end position="279"/>
    </location>
</feature>
<accession>A0ABN9WEP2</accession>
<gene>
    <name evidence="2" type="ORF">PCOR1329_LOCUS65562</name>
</gene>
<feature type="region of interest" description="Disordered" evidence="1">
    <location>
        <begin position="73"/>
        <end position="102"/>
    </location>
</feature>
<feature type="region of interest" description="Disordered" evidence="1">
    <location>
        <begin position="121"/>
        <end position="140"/>
    </location>
</feature>
<feature type="region of interest" description="Disordered" evidence="1">
    <location>
        <begin position="1"/>
        <end position="47"/>
    </location>
</feature>
<comment type="caution">
    <text evidence="2">The sequence shown here is derived from an EMBL/GenBank/DDBJ whole genome shotgun (WGS) entry which is preliminary data.</text>
</comment>
<dbReference type="EMBL" id="CAUYUJ010018399">
    <property type="protein sequence ID" value="CAK0883317.1"/>
    <property type="molecule type" value="Genomic_DNA"/>
</dbReference>